<gene>
    <name evidence="2" type="ORF">V6N12_019709</name>
</gene>
<feature type="region of interest" description="Disordered" evidence="1">
    <location>
        <begin position="1"/>
        <end position="60"/>
    </location>
</feature>
<evidence type="ECO:0000313" key="2">
    <source>
        <dbReference type="EMBL" id="KAK8501975.1"/>
    </source>
</evidence>
<keyword evidence="3" id="KW-1185">Reference proteome</keyword>
<sequence>MLFVAKSPGFHSLHSVPSGSRSKVSMSNNETCSTPSNWQNSCTVARQKDEKNSRPMKRPNQERFEALMKKKEVAAVVSGDLIGI</sequence>
<organism evidence="2 3">
    <name type="scientific">Hibiscus sabdariffa</name>
    <name type="common">roselle</name>
    <dbReference type="NCBI Taxonomy" id="183260"/>
    <lineage>
        <taxon>Eukaryota</taxon>
        <taxon>Viridiplantae</taxon>
        <taxon>Streptophyta</taxon>
        <taxon>Embryophyta</taxon>
        <taxon>Tracheophyta</taxon>
        <taxon>Spermatophyta</taxon>
        <taxon>Magnoliopsida</taxon>
        <taxon>eudicotyledons</taxon>
        <taxon>Gunneridae</taxon>
        <taxon>Pentapetalae</taxon>
        <taxon>rosids</taxon>
        <taxon>malvids</taxon>
        <taxon>Malvales</taxon>
        <taxon>Malvaceae</taxon>
        <taxon>Malvoideae</taxon>
        <taxon>Hibiscus</taxon>
    </lineage>
</organism>
<protein>
    <submittedName>
        <fullName evidence="2">Uncharacterized protein</fullName>
    </submittedName>
</protein>
<dbReference type="EMBL" id="JBBPBM010000179">
    <property type="protein sequence ID" value="KAK8501975.1"/>
    <property type="molecule type" value="Genomic_DNA"/>
</dbReference>
<comment type="caution">
    <text evidence="2">The sequence shown here is derived from an EMBL/GenBank/DDBJ whole genome shotgun (WGS) entry which is preliminary data.</text>
</comment>
<name>A0ABR2B544_9ROSI</name>
<feature type="compositionally biased region" description="Basic and acidic residues" evidence="1">
    <location>
        <begin position="46"/>
        <end position="60"/>
    </location>
</feature>
<feature type="compositionally biased region" description="Polar residues" evidence="1">
    <location>
        <begin position="15"/>
        <end position="44"/>
    </location>
</feature>
<dbReference type="Proteomes" id="UP001472677">
    <property type="component" value="Unassembled WGS sequence"/>
</dbReference>
<evidence type="ECO:0000256" key="1">
    <source>
        <dbReference type="SAM" id="MobiDB-lite"/>
    </source>
</evidence>
<reference evidence="2 3" key="1">
    <citation type="journal article" date="2024" name="G3 (Bethesda)">
        <title>Genome assembly of Hibiscus sabdariffa L. provides insights into metabolisms of medicinal natural products.</title>
        <authorList>
            <person name="Kim T."/>
        </authorList>
    </citation>
    <scope>NUCLEOTIDE SEQUENCE [LARGE SCALE GENOMIC DNA]</scope>
    <source>
        <strain evidence="2">TK-2024</strain>
        <tissue evidence="2">Old leaves</tissue>
    </source>
</reference>
<proteinExistence type="predicted"/>
<evidence type="ECO:0000313" key="3">
    <source>
        <dbReference type="Proteomes" id="UP001472677"/>
    </source>
</evidence>
<accession>A0ABR2B544</accession>